<comment type="caution">
    <text evidence="1">The sequence shown here is derived from an EMBL/GenBank/DDBJ whole genome shotgun (WGS) entry which is preliminary data.</text>
</comment>
<dbReference type="RefSeq" id="WP_093148963.1">
    <property type="nucleotide sequence ID" value="NZ_FNBW01000003.1"/>
</dbReference>
<keyword evidence="2" id="KW-1185">Reference proteome</keyword>
<proteinExistence type="predicted"/>
<protein>
    <submittedName>
        <fullName evidence="1">Uncharacterized protein</fullName>
    </submittedName>
</protein>
<accession>A0A8G2BFP3</accession>
<dbReference type="Proteomes" id="UP000198615">
    <property type="component" value="Unassembled WGS sequence"/>
</dbReference>
<gene>
    <name evidence="1" type="ORF">SAMN05660686_01241</name>
</gene>
<reference evidence="1 2" key="1">
    <citation type="submission" date="2016-10" db="EMBL/GenBank/DDBJ databases">
        <authorList>
            <person name="Varghese N."/>
            <person name="Submissions S."/>
        </authorList>
    </citation>
    <scope>NUCLEOTIDE SEQUENCE [LARGE SCALE GENOMIC DNA]</scope>
    <source>
        <strain evidence="1 2">DSM 18839</strain>
    </source>
</reference>
<dbReference type="OrthoDB" id="3539698at2"/>
<dbReference type="EMBL" id="FNBW01000003">
    <property type="protein sequence ID" value="SDF41477.1"/>
    <property type="molecule type" value="Genomic_DNA"/>
</dbReference>
<organism evidence="1 2">
    <name type="scientific">Thalassobaculum litoreum DSM 18839</name>
    <dbReference type="NCBI Taxonomy" id="1123362"/>
    <lineage>
        <taxon>Bacteria</taxon>
        <taxon>Pseudomonadati</taxon>
        <taxon>Pseudomonadota</taxon>
        <taxon>Alphaproteobacteria</taxon>
        <taxon>Rhodospirillales</taxon>
        <taxon>Thalassobaculaceae</taxon>
        <taxon>Thalassobaculum</taxon>
    </lineage>
</organism>
<evidence type="ECO:0000313" key="1">
    <source>
        <dbReference type="EMBL" id="SDF41477.1"/>
    </source>
</evidence>
<name>A0A8G2BFP3_9PROT</name>
<evidence type="ECO:0000313" key="2">
    <source>
        <dbReference type="Proteomes" id="UP000198615"/>
    </source>
</evidence>
<dbReference type="AlphaFoldDB" id="A0A8G2BFP3"/>
<sequence>MITIPYKNRLLTNVGSLVVPEKDLFAEYFLRLNAQLNQYGLQIAVDDDMSGFDQVCRETGKFMPNAFNPAAVPFPRGAALWMSVHDATSERIATFAIRLFDLGQRTLGDWLSTLSFFYNTPARDMASGERFVLSEEADSYANAVRRNCTYIGGLWLAPAWRGRTVLAEVLTTAGCALALAKWDAAPMVSIAEDEVYAKNASKYRFNEAHSGVRWLRPHKPERSRMWLLGRTRDAVVADVTQFVERPDAHPLVAAPTGVPAREVRAGG</sequence>